<dbReference type="Gene3D" id="3.30.70.250">
    <property type="entry name" value="Malonyl-CoA ACP transacylase, ACP-binding"/>
    <property type="match status" value="1"/>
</dbReference>
<evidence type="ECO:0000313" key="7">
    <source>
        <dbReference type="Proteomes" id="UP001612915"/>
    </source>
</evidence>
<sequence>MTVLGVMFPGQGTQKVGMGRVLERGSKAASAVFDTADAVLERDVRGLCFRGPTPELTLTQNAQVAIFTSNAAALAALREEGHEPVLAMGHSVGELNALVAAGVLSLEDGLRLVAARGRLMGLIETPGTMASILGLAPDDVRALCERSGHVVVPALVNGPENIVVSGEVAGVEAVEKLALEAGARKATRLTVSSAFHSPLMAEAVPEWEQVVAAATMNEPRFPVVLNTTGAVATGADDARQALVDQLTGPVRWVEDVRAAVAQGVDLMVEAGDSKVLTALVRAIEPDLSCVAMHDPRALRRLRTERAG</sequence>
<dbReference type="PANTHER" id="PTHR42681">
    <property type="entry name" value="MALONYL-COA-ACYL CARRIER PROTEIN TRANSACYLASE, MITOCHONDRIAL"/>
    <property type="match status" value="1"/>
</dbReference>
<dbReference type="RefSeq" id="WP_398274422.1">
    <property type="nucleotide sequence ID" value="NZ_JBITLV010000001.1"/>
</dbReference>
<dbReference type="PIRSF" id="PIRSF000446">
    <property type="entry name" value="Mct"/>
    <property type="match status" value="1"/>
</dbReference>
<comment type="catalytic activity">
    <reaction evidence="3 4">
        <text>holo-[ACP] + malonyl-CoA = malonyl-[ACP] + CoA</text>
        <dbReference type="Rhea" id="RHEA:41792"/>
        <dbReference type="Rhea" id="RHEA-COMP:9623"/>
        <dbReference type="Rhea" id="RHEA-COMP:9685"/>
        <dbReference type="ChEBI" id="CHEBI:57287"/>
        <dbReference type="ChEBI" id="CHEBI:57384"/>
        <dbReference type="ChEBI" id="CHEBI:64479"/>
        <dbReference type="ChEBI" id="CHEBI:78449"/>
        <dbReference type="EC" id="2.3.1.39"/>
    </reaction>
</comment>
<dbReference type="Proteomes" id="UP001612915">
    <property type="component" value="Unassembled WGS sequence"/>
</dbReference>
<dbReference type="InterPro" id="IPR016035">
    <property type="entry name" value="Acyl_Trfase/lysoPLipase"/>
</dbReference>
<keyword evidence="7" id="KW-1185">Reference proteome</keyword>
<dbReference type="InterPro" id="IPR050858">
    <property type="entry name" value="Mal-CoA-ACP_Trans/PKS_FabD"/>
</dbReference>
<protein>
    <recommendedName>
        <fullName evidence="4">Malonyl CoA-acyl carrier protein transacylase</fullName>
        <ecNumber evidence="4">2.3.1.39</ecNumber>
    </recommendedName>
</protein>
<feature type="domain" description="Malonyl-CoA:ACP transacylase (MAT)" evidence="5">
    <location>
        <begin position="7"/>
        <end position="305"/>
    </location>
</feature>
<dbReference type="SUPFAM" id="SSF52151">
    <property type="entry name" value="FabD/lysophospholipase-like"/>
    <property type="match status" value="1"/>
</dbReference>
<reference evidence="6 7" key="1">
    <citation type="submission" date="2024-10" db="EMBL/GenBank/DDBJ databases">
        <title>The Natural Products Discovery Center: Release of the First 8490 Sequenced Strains for Exploring Actinobacteria Biosynthetic Diversity.</title>
        <authorList>
            <person name="Kalkreuter E."/>
            <person name="Kautsar S.A."/>
            <person name="Yang D."/>
            <person name="Bader C.D."/>
            <person name="Teijaro C.N."/>
            <person name="Fluegel L."/>
            <person name="Davis C.M."/>
            <person name="Simpson J.R."/>
            <person name="Lauterbach L."/>
            <person name="Steele A.D."/>
            <person name="Gui C."/>
            <person name="Meng S."/>
            <person name="Li G."/>
            <person name="Viehrig K."/>
            <person name="Ye F."/>
            <person name="Su P."/>
            <person name="Kiefer A.F."/>
            <person name="Nichols A."/>
            <person name="Cepeda A.J."/>
            <person name="Yan W."/>
            <person name="Fan B."/>
            <person name="Jiang Y."/>
            <person name="Adhikari A."/>
            <person name="Zheng C.-J."/>
            <person name="Schuster L."/>
            <person name="Cowan T.M."/>
            <person name="Smanski M.J."/>
            <person name="Chevrette M.G."/>
            <person name="De Carvalho L.P.S."/>
            <person name="Shen B."/>
        </authorList>
    </citation>
    <scope>NUCLEOTIDE SEQUENCE [LARGE SCALE GENOMIC DNA]</scope>
    <source>
        <strain evidence="6 7">NPDC049639</strain>
    </source>
</reference>
<dbReference type="GO" id="GO:0004314">
    <property type="term" value="F:[acyl-carrier-protein] S-malonyltransferase activity"/>
    <property type="evidence" value="ECO:0007669"/>
    <property type="project" value="UniProtKB-EC"/>
</dbReference>
<name>A0ABW8AI50_9ACTN</name>
<keyword evidence="1 4" id="KW-0808">Transferase</keyword>
<evidence type="ECO:0000256" key="1">
    <source>
        <dbReference type="ARBA" id="ARBA00022679"/>
    </source>
</evidence>
<dbReference type="InterPro" id="IPR024925">
    <property type="entry name" value="Malonyl_CoA-ACP_transAc"/>
</dbReference>
<organism evidence="6 7">
    <name type="scientific">Spongisporangium articulatum</name>
    <dbReference type="NCBI Taxonomy" id="3362603"/>
    <lineage>
        <taxon>Bacteria</taxon>
        <taxon>Bacillati</taxon>
        <taxon>Actinomycetota</taxon>
        <taxon>Actinomycetes</taxon>
        <taxon>Kineosporiales</taxon>
        <taxon>Kineosporiaceae</taxon>
        <taxon>Spongisporangium</taxon>
    </lineage>
</organism>
<evidence type="ECO:0000313" key="6">
    <source>
        <dbReference type="EMBL" id="MFI7585843.1"/>
    </source>
</evidence>
<comment type="similarity">
    <text evidence="4">Belongs to the fabD family.</text>
</comment>
<keyword evidence="2 4" id="KW-0012">Acyltransferase</keyword>
<dbReference type="EMBL" id="JBITLV010000001">
    <property type="protein sequence ID" value="MFI7585843.1"/>
    <property type="molecule type" value="Genomic_DNA"/>
</dbReference>
<proteinExistence type="inferred from homology"/>
<accession>A0ABW8AI50</accession>
<evidence type="ECO:0000256" key="4">
    <source>
        <dbReference type="PIRNR" id="PIRNR000446"/>
    </source>
</evidence>
<dbReference type="SUPFAM" id="SSF55048">
    <property type="entry name" value="Probable ACP-binding domain of malonyl-CoA ACP transacylase"/>
    <property type="match status" value="1"/>
</dbReference>
<dbReference type="Gene3D" id="3.40.366.10">
    <property type="entry name" value="Malonyl-Coenzyme A Acyl Carrier Protein, domain 2"/>
    <property type="match status" value="1"/>
</dbReference>
<dbReference type="PANTHER" id="PTHR42681:SF1">
    <property type="entry name" value="MALONYL-COA-ACYL CARRIER PROTEIN TRANSACYLASE, MITOCHONDRIAL"/>
    <property type="match status" value="1"/>
</dbReference>
<gene>
    <name evidence="6" type="ORF">ACIB24_02065</name>
</gene>
<evidence type="ECO:0000256" key="2">
    <source>
        <dbReference type="ARBA" id="ARBA00023315"/>
    </source>
</evidence>
<evidence type="ECO:0000259" key="5">
    <source>
        <dbReference type="SMART" id="SM00827"/>
    </source>
</evidence>
<dbReference type="InterPro" id="IPR001227">
    <property type="entry name" value="Ac_transferase_dom_sf"/>
</dbReference>
<dbReference type="EC" id="2.3.1.39" evidence="4"/>
<dbReference type="InterPro" id="IPR014043">
    <property type="entry name" value="Acyl_transferase_dom"/>
</dbReference>
<dbReference type="InterPro" id="IPR016036">
    <property type="entry name" value="Malonyl_transacylase_ACP-bd"/>
</dbReference>
<dbReference type="Pfam" id="PF00698">
    <property type="entry name" value="Acyl_transf_1"/>
    <property type="match status" value="1"/>
</dbReference>
<dbReference type="SMART" id="SM00827">
    <property type="entry name" value="PKS_AT"/>
    <property type="match status" value="1"/>
</dbReference>
<evidence type="ECO:0000256" key="3">
    <source>
        <dbReference type="ARBA" id="ARBA00048462"/>
    </source>
</evidence>
<comment type="caution">
    <text evidence="6">The sequence shown here is derived from an EMBL/GenBank/DDBJ whole genome shotgun (WGS) entry which is preliminary data.</text>
</comment>